<dbReference type="NCBIfam" id="NF006087">
    <property type="entry name" value="PRK08236.1"/>
    <property type="match status" value="1"/>
</dbReference>
<dbReference type="Pfam" id="PF01048">
    <property type="entry name" value="PNP_UDP_1"/>
    <property type="match status" value="1"/>
</dbReference>
<dbReference type="GO" id="GO:0005829">
    <property type="term" value="C:cytosol"/>
    <property type="evidence" value="ECO:0007669"/>
    <property type="project" value="TreeGrafter"/>
</dbReference>
<dbReference type="InterPro" id="IPR019963">
    <property type="entry name" value="FL_hydrolase_MqnB"/>
</dbReference>
<sequence>MMENQPNTSIEPPVIRRVLIMTAVEAEREAVLRGLHAARPSASAPEFTVRLAGVGPAMAAASTAAELAAGAYDLVISAGIGGGFAERAPVGSVVIASELIAADLGAETPDGFTGVEELGFGSARIEAETVLAGRLLKGLQAAGMAVCRGPVLTLSTVTGTAATAARLAARIPGAAAEAMEGFGVAVAARRLNLPVLELRTISNLVGPRQRELWKIGDALQALEAACSYLPEVLHS</sequence>
<comment type="function">
    <text evidence="1">Catalyzes the hydrolysis of futalosine (FL) to dehypoxanthine futalosine (DHFL) and hypoxanthine, a step in the biosynthesis of menaquinone (MK, vitamin K2).</text>
</comment>
<dbReference type="Proteomes" id="UP000681162">
    <property type="component" value="Unassembled WGS sequence"/>
</dbReference>
<accession>A0A919XVT8</accession>
<comment type="pathway">
    <text evidence="1">Quinol/quinone metabolism; menaquinone biosynthesis.</text>
</comment>
<dbReference type="InterPro" id="IPR000845">
    <property type="entry name" value="Nucleoside_phosphorylase_d"/>
</dbReference>
<dbReference type="CDD" id="cd17766">
    <property type="entry name" value="futalosine_nucleosidase_MqnB"/>
    <property type="match status" value="1"/>
</dbReference>
<dbReference type="NCBIfam" id="TIGR03664">
    <property type="entry name" value="fut_nucase"/>
    <property type="match status" value="1"/>
</dbReference>
<gene>
    <name evidence="1 4" type="primary">mqnB</name>
    <name evidence="4" type="ORF">J41TS12_24130</name>
</gene>
<keyword evidence="1 4" id="KW-0378">Hydrolase</keyword>
<dbReference type="HAMAP" id="MF_00991">
    <property type="entry name" value="MqnB"/>
    <property type="match status" value="1"/>
</dbReference>
<dbReference type="PANTHER" id="PTHR46832:SF2">
    <property type="entry name" value="FUTALOSINE HYDROLASE"/>
    <property type="match status" value="1"/>
</dbReference>
<evidence type="ECO:0000313" key="5">
    <source>
        <dbReference type="Proteomes" id="UP000681162"/>
    </source>
</evidence>
<comment type="catalytic activity">
    <reaction evidence="1">
        <text>futalosine + H2O = dehypoxanthine futalosine + hypoxanthine</text>
        <dbReference type="Rhea" id="RHEA:25904"/>
        <dbReference type="ChEBI" id="CHEBI:15377"/>
        <dbReference type="ChEBI" id="CHEBI:17368"/>
        <dbReference type="ChEBI" id="CHEBI:58863"/>
        <dbReference type="ChEBI" id="CHEBI:58864"/>
        <dbReference type="EC" id="3.2.2.26"/>
    </reaction>
</comment>
<dbReference type="GO" id="GO:0009234">
    <property type="term" value="P:menaquinone biosynthetic process"/>
    <property type="evidence" value="ECO:0007669"/>
    <property type="project" value="UniProtKB-UniRule"/>
</dbReference>
<evidence type="ECO:0000256" key="1">
    <source>
        <dbReference type="HAMAP-Rule" id="MF_00991"/>
    </source>
</evidence>
<reference evidence="4 5" key="1">
    <citation type="submission" date="2021-03" db="EMBL/GenBank/DDBJ databases">
        <title>Antimicrobial resistance genes in bacteria isolated from Japanese honey, and their potential for conferring macrolide and lincosamide resistance in the American foulbrood pathogen Paenibacillus larvae.</title>
        <authorList>
            <person name="Okamoto M."/>
            <person name="Kumagai M."/>
            <person name="Kanamori H."/>
            <person name="Takamatsu D."/>
        </authorList>
    </citation>
    <scope>NUCLEOTIDE SEQUENCE [LARGE SCALE GENOMIC DNA]</scope>
    <source>
        <strain evidence="4 5">J41TS12</strain>
    </source>
</reference>
<protein>
    <recommendedName>
        <fullName evidence="1 2">Futalosine hydrolase</fullName>
        <shortName evidence="1">FL hydrolase</shortName>
        <ecNumber evidence="1 2">3.2.2.26</ecNumber>
    </recommendedName>
    <alternativeName>
        <fullName evidence="1">Futalosine nucleosidase</fullName>
    </alternativeName>
    <alternativeName>
        <fullName evidence="1">Menaquinone biosynthetic enzyme MqnB</fullName>
    </alternativeName>
</protein>
<evidence type="ECO:0000256" key="2">
    <source>
        <dbReference type="NCBIfam" id="TIGR03664"/>
    </source>
</evidence>
<keyword evidence="1" id="KW-0474">Menaquinone biosynthesis</keyword>
<dbReference type="EMBL" id="BORR01000007">
    <property type="protein sequence ID" value="GIO37552.1"/>
    <property type="molecule type" value="Genomic_DNA"/>
</dbReference>
<dbReference type="EC" id="3.2.2.26" evidence="1 2"/>
<dbReference type="GO" id="GO:0008930">
    <property type="term" value="F:methylthioadenosine nucleosidase activity"/>
    <property type="evidence" value="ECO:0007669"/>
    <property type="project" value="TreeGrafter"/>
</dbReference>
<evidence type="ECO:0000313" key="4">
    <source>
        <dbReference type="EMBL" id="GIO37552.1"/>
    </source>
</evidence>
<comment type="similarity">
    <text evidence="1">Belongs to the PNP/UDP phosphorylase family. Futalosine hydrolase subfamily.</text>
</comment>
<comment type="caution">
    <text evidence="4">The sequence shown here is derived from an EMBL/GenBank/DDBJ whole genome shotgun (WGS) entry which is preliminary data.</text>
</comment>
<keyword evidence="5" id="KW-1185">Reference proteome</keyword>
<dbReference type="GO" id="GO:0019284">
    <property type="term" value="P:L-methionine salvage from S-adenosylmethionine"/>
    <property type="evidence" value="ECO:0007669"/>
    <property type="project" value="TreeGrafter"/>
</dbReference>
<name>A0A919XVT8_9BACL</name>
<feature type="domain" description="Nucleoside phosphorylase" evidence="3">
    <location>
        <begin position="44"/>
        <end position="224"/>
    </location>
</feature>
<dbReference type="GO" id="GO:0008782">
    <property type="term" value="F:adenosylhomocysteine nucleosidase activity"/>
    <property type="evidence" value="ECO:0007669"/>
    <property type="project" value="TreeGrafter"/>
</dbReference>
<evidence type="ECO:0000259" key="3">
    <source>
        <dbReference type="Pfam" id="PF01048"/>
    </source>
</evidence>
<proteinExistence type="inferred from homology"/>
<dbReference type="PANTHER" id="PTHR46832">
    <property type="entry name" value="5'-METHYLTHIOADENOSINE/S-ADENOSYLHOMOCYSTEINE NUCLEOSIDASE"/>
    <property type="match status" value="1"/>
</dbReference>
<dbReference type="AlphaFoldDB" id="A0A919XVT8"/>
<dbReference type="SUPFAM" id="SSF53167">
    <property type="entry name" value="Purine and uridine phosphorylases"/>
    <property type="match status" value="1"/>
</dbReference>
<dbReference type="InterPro" id="IPR035994">
    <property type="entry name" value="Nucleoside_phosphorylase_sf"/>
</dbReference>
<organism evidence="4 5">
    <name type="scientific">Paenibacillus antibioticophila</name>
    <dbReference type="NCBI Taxonomy" id="1274374"/>
    <lineage>
        <taxon>Bacteria</taxon>
        <taxon>Bacillati</taxon>
        <taxon>Bacillota</taxon>
        <taxon>Bacilli</taxon>
        <taxon>Bacillales</taxon>
        <taxon>Paenibacillaceae</taxon>
        <taxon>Paenibacillus</taxon>
    </lineage>
</organism>
<dbReference type="GO" id="GO:0009116">
    <property type="term" value="P:nucleoside metabolic process"/>
    <property type="evidence" value="ECO:0007669"/>
    <property type="project" value="InterPro"/>
</dbReference>
<dbReference type="Gene3D" id="3.40.50.1580">
    <property type="entry name" value="Nucleoside phosphorylase domain"/>
    <property type="match status" value="1"/>
</dbReference>